<accession>A0ABQ7SU97</accession>
<evidence type="ECO:0000313" key="6">
    <source>
        <dbReference type="EMBL" id="KAH0620997.1"/>
    </source>
</evidence>
<dbReference type="SUPFAM" id="SSF52540">
    <property type="entry name" value="P-loop containing nucleoside triphosphate hydrolases"/>
    <property type="match status" value="1"/>
</dbReference>
<feature type="region of interest" description="Disordered" evidence="4">
    <location>
        <begin position="1"/>
        <end position="30"/>
    </location>
</feature>
<dbReference type="InterPro" id="IPR001806">
    <property type="entry name" value="Small_GTPase"/>
</dbReference>
<evidence type="ECO:0000256" key="1">
    <source>
        <dbReference type="ARBA" id="ARBA00022741"/>
    </source>
</evidence>
<gene>
    <name evidence="6" type="ORF">JD844_021968</name>
</gene>
<name>A0ABQ7SU97_PHRPL</name>
<sequence length="724" mass="84342">MERLKQNELFETANEEDKEEDGTVSGPSSLPLCLNNTENLQVEMLEKARELFRLCDKEGKGFITKDDMQRLQSELPLTTEQLEAVFDSLEQDNNGYLTPVEFSMGLGKFIGIDQYQSSESTRHEETFESGWSDDLDQTDEEEKRFCSLLEQLDASQVFEEVDGQSEVQELWTRLRKEQPELLASFEEFLFRISSYLRDVQQEKESVELALKRRETDHDREIRCLYEEMEQQIKAEKERLLCQESTRQDKSSLLQKELQNKEQEFEKMLYRQKKLELQLQSQNSEHLEMRVQNERLQILNENLLDQLERSKWELEVAQGHLQQLQKEAQLEQEQKNRHVRVYYPAKQQYPTRDVFRVSKNMQKEKQSLLRQLELLREMNKKLRDERDAFEAKKLVATTRKKTLLKKGSMIGKYLVEEKPVKRLEHSISPCVVCVPPHAASPLSPQLLVFLQELMLITLILLDFSSYYLGPGHSQPFPGDFPIILPEDITVEEPTKKNGKFFLTNMSNLKDGRGAKPLMEECPAPWKTTERQKTSGNISIPRALKSNINRREMKHEPTDPLLFPRGQPVGNETERSELTGSSPDRVFKVVFLGNSGVGKSSFIHRFCYNRFLTEISSTIGSWIWFDLRFRSITKQYFRKVDGILIMYDITAECTFAAVQNWMTCVQDGIEDGAAYKAVFYECSAMTGYNIVEPMLHMARLLTAHEDKQKECALHLEEYNKEKGCCL</sequence>
<keyword evidence="7" id="KW-1185">Reference proteome</keyword>
<dbReference type="SMART" id="SM00173">
    <property type="entry name" value="RAS"/>
    <property type="match status" value="1"/>
</dbReference>
<dbReference type="Pfam" id="PF00071">
    <property type="entry name" value="Ras"/>
    <property type="match status" value="1"/>
</dbReference>
<evidence type="ECO:0000313" key="7">
    <source>
        <dbReference type="Proteomes" id="UP000826234"/>
    </source>
</evidence>
<dbReference type="CDD" id="cd00154">
    <property type="entry name" value="Rab"/>
    <property type="match status" value="1"/>
</dbReference>
<dbReference type="PROSITE" id="PS50222">
    <property type="entry name" value="EF_HAND_2"/>
    <property type="match status" value="1"/>
</dbReference>
<dbReference type="CDD" id="cd00051">
    <property type="entry name" value="EFh"/>
    <property type="match status" value="1"/>
</dbReference>
<dbReference type="EMBL" id="JAIPUX010003289">
    <property type="protein sequence ID" value="KAH0620997.1"/>
    <property type="molecule type" value="Genomic_DNA"/>
</dbReference>
<dbReference type="Pfam" id="PF08477">
    <property type="entry name" value="Roc"/>
    <property type="match status" value="1"/>
</dbReference>
<dbReference type="SUPFAM" id="SSF47473">
    <property type="entry name" value="EF-hand"/>
    <property type="match status" value="1"/>
</dbReference>
<dbReference type="Proteomes" id="UP000826234">
    <property type="component" value="Unassembled WGS sequence"/>
</dbReference>
<dbReference type="PROSITE" id="PS51419">
    <property type="entry name" value="RAB"/>
    <property type="match status" value="1"/>
</dbReference>
<feature type="region of interest" description="Disordered" evidence="4">
    <location>
        <begin position="555"/>
        <end position="577"/>
    </location>
</feature>
<keyword evidence="2" id="KW-0342">GTP-binding</keyword>
<protein>
    <recommendedName>
        <fullName evidence="5">EF-hand domain-containing protein</fullName>
    </recommendedName>
</protein>
<dbReference type="Pfam" id="PF13499">
    <property type="entry name" value="EF-hand_7"/>
    <property type="match status" value="1"/>
</dbReference>
<dbReference type="InterPro" id="IPR011992">
    <property type="entry name" value="EF-hand-dom_pair"/>
</dbReference>
<proteinExistence type="predicted"/>
<keyword evidence="1" id="KW-0547">Nucleotide-binding</keyword>
<dbReference type="InterPro" id="IPR027417">
    <property type="entry name" value="P-loop_NTPase"/>
</dbReference>
<organism evidence="6 7">
    <name type="scientific">Phrynosoma platyrhinos</name>
    <name type="common">Desert horned lizard</name>
    <dbReference type="NCBI Taxonomy" id="52577"/>
    <lineage>
        <taxon>Eukaryota</taxon>
        <taxon>Metazoa</taxon>
        <taxon>Chordata</taxon>
        <taxon>Craniata</taxon>
        <taxon>Vertebrata</taxon>
        <taxon>Euteleostomi</taxon>
        <taxon>Lepidosauria</taxon>
        <taxon>Squamata</taxon>
        <taxon>Bifurcata</taxon>
        <taxon>Unidentata</taxon>
        <taxon>Episquamata</taxon>
        <taxon>Toxicofera</taxon>
        <taxon>Iguania</taxon>
        <taxon>Phrynosomatidae</taxon>
        <taxon>Phrynosomatinae</taxon>
        <taxon>Phrynosoma</taxon>
    </lineage>
</organism>
<feature type="domain" description="EF-hand" evidence="5">
    <location>
        <begin position="43"/>
        <end position="78"/>
    </location>
</feature>
<feature type="compositionally biased region" description="Acidic residues" evidence="4">
    <location>
        <begin position="13"/>
        <end position="22"/>
    </location>
</feature>
<dbReference type="Gene3D" id="3.40.50.300">
    <property type="entry name" value="P-loop containing nucleotide triphosphate hydrolases"/>
    <property type="match status" value="1"/>
</dbReference>
<feature type="coiled-coil region" evidence="3">
    <location>
        <begin position="196"/>
        <end position="391"/>
    </location>
</feature>
<reference evidence="6 7" key="1">
    <citation type="journal article" date="2022" name="Gigascience">
        <title>A chromosome-level genome assembly and annotation of the desert horned lizard, Phrynosoma platyrhinos, provides insight into chromosomal rearrangements among reptiles.</title>
        <authorList>
            <person name="Koochekian N."/>
            <person name="Ascanio A."/>
            <person name="Farleigh K."/>
            <person name="Card D.C."/>
            <person name="Schield D.R."/>
            <person name="Castoe T.A."/>
            <person name="Jezkova T."/>
        </authorList>
    </citation>
    <scope>NUCLEOTIDE SEQUENCE [LARGE SCALE GENOMIC DNA]</scope>
    <source>
        <strain evidence="6">NK-2021</strain>
    </source>
</reference>
<dbReference type="InterPro" id="IPR002048">
    <property type="entry name" value="EF_hand_dom"/>
</dbReference>
<comment type="caution">
    <text evidence="6">The sequence shown here is derived from an EMBL/GenBank/DDBJ whole genome shotgun (WGS) entry which is preliminary data.</text>
</comment>
<dbReference type="InterPro" id="IPR050227">
    <property type="entry name" value="Rab"/>
</dbReference>
<dbReference type="PANTHER" id="PTHR47977">
    <property type="entry name" value="RAS-RELATED PROTEIN RAB"/>
    <property type="match status" value="1"/>
</dbReference>
<evidence type="ECO:0000256" key="3">
    <source>
        <dbReference type="SAM" id="Coils"/>
    </source>
</evidence>
<dbReference type="SMART" id="SM00175">
    <property type="entry name" value="RAB"/>
    <property type="match status" value="1"/>
</dbReference>
<keyword evidence="3" id="KW-0175">Coiled coil</keyword>
<evidence type="ECO:0000256" key="4">
    <source>
        <dbReference type="SAM" id="MobiDB-lite"/>
    </source>
</evidence>
<evidence type="ECO:0000256" key="2">
    <source>
        <dbReference type="ARBA" id="ARBA00023134"/>
    </source>
</evidence>
<dbReference type="Gene3D" id="1.10.238.10">
    <property type="entry name" value="EF-hand"/>
    <property type="match status" value="1"/>
</dbReference>
<dbReference type="SMART" id="SM00054">
    <property type="entry name" value="EFh"/>
    <property type="match status" value="2"/>
</dbReference>
<evidence type="ECO:0000259" key="5">
    <source>
        <dbReference type="PROSITE" id="PS50222"/>
    </source>
</evidence>